<dbReference type="CDD" id="cd00383">
    <property type="entry name" value="trans_reg_C"/>
    <property type="match status" value="1"/>
</dbReference>
<feature type="modified residue" description="4-aspartylphosphate" evidence="2">
    <location>
        <position position="51"/>
    </location>
</feature>
<dbReference type="SUPFAM" id="SSF52172">
    <property type="entry name" value="CheY-like"/>
    <property type="match status" value="1"/>
</dbReference>
<dbReference type="Gene3D" id="1.10.10.10">
    <property type="entry name" value="Winged helix-like DNA-binding domain superfamily/Winged helix DNA-binding domain"/>
    <property type="match status" value="1"/>
</dbReference>
<keyword evidence="1 3" id="KW-0238">DNA-binding</keyword>
<dbReference type="PROSITE" id="PS51755">
    <property type="entry name" value="OMPR_PHOB"/>
    <property type="match status" value="1"/>
</dbReference>
<dbReference type="InterPro" id="IPR001789">
    <property type="entry name" value="Sig_transdc_resp-reg_receiver"/>
</dbReference>
<dbReference type="GO" id="GO:0005829">
    <property type="term" value="C:cytosol"/>
    <property type="evidence" value="ECO:0007669"/>
    <property type="project" value="TreeGrafter"/>
</dbReference>
<evidence type="ECO:0000259" key="4">
    <source>
        <dbReference type="PROSITE" id="PS50110"/>
    </source>
</evidence>
<dbReference type="InterPro" id="IPR036388">
    <property type="entry name" value="WH-like_DNA-bd_sf"/>
</dbReference>
<accession>A0A6N9ZRD6</accession>
<dbReference type="InterPro" id="IPR039420">
    <property type="entry name" value="WalR-like"/>
</dbReference>
<evidence type="ECO:0000313" key="7">
    <source>
        <dbReference type="Proteomes" id="UP000468864"/>
    </source>
</evidence>
<dbReference type="SMART" id="SM00448">
    <property type="entry name" value="REC"/>
    <property type="match status" value="1"/>
</dbReference>
<evidence type="ECO:0000259" key="5">
    <source>
        <dbReference type="PROSITE" id="PS51755"/>
    </source>
</evidence>
<dbReference type="GO" id="GO:0000156">
    <property type="term" value="F:phosphorelay response regulator activity"/>
    <property type="evidence" value="ECO:0007669"/>
    <property type="project" value="TreeGrafter"/>
</dbReference>
<dbReference type="SMART" id="SM00862">
    <property type="entry name" value="Trans_reg_C"/>
    <property type="match status" value="1"/>
</dbReference>
<dbReference type="EMBL" id="WUEP01000067">
    <property type="protein sequence ID" value="NEH96077.1"/>
    <property type="molecule type" value="Genomic_DNA"/>
</dbReference>
<sequence length="219" mass="24509">MNILLVEDNIAQGTTIVTICRAKGFAVEWAKTGAFAEELVLSGSFGCILLDYVLPDCSGEDILRSIRKRSDPTPIVMVSGQAGIMECIRLLDAGADDFITKPYHQDELFARINSAIRRRSVCELPEIRVGTLIIRRSERLVECDGAPVGLSPREWAVLECLLNRVGRLVERHTIESALYDFGSEFESNTVEVYVSRLRKKIGRDRIETVRGYGYKLVAK</sequence>
<evidence type="ECO:0000256" key="3">
    <source>
        <dbReference type="PROSITE-ProRule" id="PRU01091"/>
    </source>
</evidence>
<dbReference type="GO" id="GO:0006355">
    <property type="term" value="P:regulation of DNA-templated transcription"/>
    <property type="evidence" value="ECO:0007669"/>
    <property type="project" value="InterPro"/>
</dbReference>
<protein>
    <submittedName>
        <fullName evidence="6">Response regulator</fullName>
    </submittedName>
</protein>
<evidence type="ECO:0000256" key="2">
    <source>
        <dbReference type="PROSITE-ProRule" id="PRU00169"/>
    </source>
</evidence>
<evidence type="ECO:0000313" key="6">
    <source>
        <dbReference type="EMBL" id="NEH96077.1"/>
    </source>
</evidence>
<dbReference type="Pfam" id="PF00486">
    <property type="entry name" value="Trans_reg_C"/>
    <property type="match status" value="1"/>
</dbReference>
<dbReference type="GO" id="GO:0000976">
    <property type="term" value="F:transcription cis-regulatory region binding"/>
    <property type="evidence" value="ECO:0007669"/>
    <property type="project" value="TreeGrafter"/>
</dbReference>
<dbReference type="InterPro" id="IPR011006">
    <property type="entry name" value="CheY-like_superfamily"/>
</dbReference>
<dbReference type="RefSeq" id="WP_163883703.1">
    <property type="nucleotide sequence ID" value="NZ_WUEP01000067.1"/>
</dbReference>
<organism evidence="6 7">
    <name type="scientific">Rhizobium laguerreae</name>
    <dbReference type="NCBI Taxonomy" id="1076926"/>
    <lineage>
        <taxon>Bacteria</taxon>
        <taxon>Pseudomonadati</taxon>
        <taxon>Pseudomonadota</taxon>
        <taxon>Alphaproteobacteria</taxon>
        <taxon>Hyphomicrobiales</taxon>
        <taxon>Rhizobiaceae</taxon>
        <taxon>Rhizobium/Agrobacterium group</taxon>
        <taxon>Rhizobium</taxon>
    </lineage>
</organism>
<comment type="caution">
    <text evidence="6">The sequence shown here is derived from an EMBL/GenBank/DDBJ whole genome shotgun (WGS) entry which is preliminary data.</text>
</comment>
<feature type="domain" description="Response regulatory" evidence="4">
    <location>
        <begin position="2"/>
        <end position="116"/>
    </location>
</feature>
<dbReference type="InterPro" id="IPR001867">
    <property type="entry name" value="OmpR/PhoB-type_DNA-bd"/>
</dbReference>
<dbReference type="Proteomes" id="UP000468864">
    <property type="component" value="Unassembled WGS sequence"/>
</dbReference>
<dbReference type="GO" id="GO:0032993">
    <property type="term" value="C:protein-DNA complex"/>
    <property type="evidence" value="ECO:0007669"/>
    <property type="project" value="TreeGrafter"/>
</dbReference>
<gene>
    <name evidence="6" type="ORF">GR206_34735</name>
</gene>
<feature type="DNA-binding region" description="OmpR/PhoB-type" evidence="3">
    <location>
        <begin position="124"/>
        <end position="218"/>
    </location>
</feature>
<keyword evidence="2" id="KW-0597">Phosphoprotein</keyword>
<reference evidence="6 7" key="1">
    <citation type="submission" date="2019-12" db="EMBL/GenBank/DDBJ databases">
        <title>Rhizobium genotypes associated with high levels of biological nitrogen fixation by grain legumes in a temperate-maritime cropping system.</title>
        <authorList>
            <person name="Maluk M."/>
            <person name="Francesc Ferrando Molina F."/>
            <person name="Lopez Del Egido L."/>
            <person name="Lafos M."/>
            <person name="Langarica-Fuentes A."/>
            <person name="Gebre Yohannes G."/>
            <person name="Young M.W."/>
            <person name="Martin P."/>
            <person name="Gantlett R."/>
            <person name="Kenicer G."/>
            <person name="Hawes C."/>
            <person name="Begg G.S."/>
            <person name="Quilliam R.S."/>
            <person name="Squire G.R."/>
            <person name="Poole P.S."/>
            <person name="Young P.W."/>
            <person name="Iannetta P.M."/>
            <person name="James E.K."/>
        </authorList>
    </citation>
    <scope>NUCLEOTIDE SEQUENCE [LARGE SCALE GENOMIC DNA]</scope>
    <source>
        <strain evidence="6 7">JHI2449</strain>
    </source>
</reference>
<dbReference type="Pfam" id="PF00072">
    <property type="entry name" value="Response_reg"/>
    <property type="match status" value="1"/>
</dbReference>
<dbReference type="PROSITE" id="PS50110">
    <property type="entry name" value="RESPONSE_REGULATORY"/>
    <property type="match status" value="1"/>
</dbReference>
<proteinExistence type="predicted"/>
<evidence type="ECO:0000256" key="1">
    <source>
        <dbReference type="ARBA" id="ARBA00023125"/>
    </source>
</evidence>
<feature type="domain" description="OmpR/PhoB-type" evidence="5">
    <location>
        <begin position="124"/>
        <end position="218"/>
    </location>
</feature>
<name>A0A6N9ZRD6_9HYPH</name>
<dbReference type="AlphaFoldDB" id="A0A6N9ZRD6"/>
<dbReference type="PANTHER" id="PTHR48111:SF36">
    <property type="entry name" value="TRANSCRIPTIONAL REGULATORY PROTEIN CUTR"/>
    <property type="match status" value="1"/>
</dbReference>
<dbReference type="Gene3D" id="3.40.50.2300">
    <property type="match status" value="1"/>
</dbReference>
<dbReference type="PANTHER" id="PTHR48111">
    <property type="entry name" value="REGULATOR OF RPOS"/>
    <property type="match status" value="1"/>
</dbReference>